<dbReference type="RefSeq" id="WP_087479266.1">
    <property type="nucleotide sequence ID" value="NZ_AP024883.1"/>
</dbReference>
<evidence type="ECO:0000256" key="2">
    <source>
        <dbReference type="ARBA" id="ARBA00023231"/>
    </source>
</evidence>
<dbReference type="EMBL" id="JAWRCO010000001">
    <property type="protein sequence ID" value="MDW6003983.1"/>
    <property type="molecule type" value="Genomic_DNA"/>
</dbReference>
<evidence type="ECO:0000313" key="3">
    <source>
        <dbReference type="EMBL" id="MDW6003983.1"/>
    </source>
</evidence>
<organism evidence="4 5">
    <name type="scientific">Vibrio mangrovi</name>
    <dbReference type="NCBI Taxonomy" id="474394"/>
    <lineage>
        <taxon>Bacteria</taxon>
        <taxon>Pseudomonadati</taxon>
        <taxon>Pseudomonadota</taxon>
        <taxon>Gammaproteobacteria</taxon>
        <taxon>Vibrionales</taxon>
        <taxon>Vibrionaceae</taxon>
        <taxon>Vibrio</taxon>
    </lineage>
</organism>
<keyword evidence="2" id="KW-0535">Nitrogen fixation</keyword>
<dbReference type="OrthoDB" id="9801083at2"/>
<dbReference type="GO" id="GO:0009399">
    <property type="term" value="P:nitrogen fixation"/>
    <property type="evidence" value="ECO:0007669"/>
    <property type="project" value="InterPro"/>
</dbReference>
<dbReference type="Proteomes" id="UP000196125">
    <property type="component" value="Unassembled WGS sequence"/>
</dbReference>
<evidence type="ECO:0000256" key="1">
    <source>
        <dbReference type="ARBA" id="ARBA00008027"/>
    </source>
</evidence>
<dbReference type="Pfam" id="PF04319">
    <property type="entry name" value="NifZ"/>
    <property type="match status" value="1"/>
</dbReference>
<sequence length="149" mass="16898">MEKFAPGSEVRVIRSIRNDGSIHDLEKGELLIPAGTIGIVRSYGYFLQTQLIYQVFIPQLNRVIGVRDSEVIDATLAWVPCLFRSQDKAKLKYSLQMFDKRLANKGDVIEVYRVHRNLKDGSLAYEIKFGPHYVRLDASVLEPLSSTAL</sequence>
<gene>
    <name evidence="3" type="ORF">SBX37_14080</name>
    <name evidence="4" type="ORF">VIM7927_00444</name>
</gene>
<reference evidence="3 6" key="2">
    <citation type="submission" date="2023-11" db="EMBL/GenBank/DDBJ databases">
        <title>Plant-associative lifestyle of Vibrio porteresiae and its evolutionary dynamics.</title>
        <authorList>
            <person name="Rameshkumar N."/>
            <person name="Kirti K."/>
        </authorList>
    </citation>
    <scope>NUCLEOTIDE SEQUENCE [LARGE SCALE GENOMIC DNA]</scope>
    <source>
        <strain evidence="3 6">MSSRF38</strain>
    </source>
</reference>
<protein>
    <submittedName>
        <fullName evidence="4">NifZ domain protein</fullName>
    </submittedName>
    <submittedName>
        <fullName evidence="3">Nitrogen fixation protein NifZ</fullName>
    </submittedName>
</protein>
<comment type="similarity">
    <text evidence="1">Belongs to the NifZ family.</text>
</comment>
<evidence type="ECO:0000313" key="5">
    <source>
        <dbReference type="Proteomes" id="UP000196125"/>
    </source>
</evidence>
<reference evidence="4 5" key="1">
    <citation type="submission" date="2017-05" db="EMBL/GenBank/DDBJ databases">
        <authorList>
            <person name="Song R."/>
            <person name="Chenine A.L."/>
            <person name="Ruprecht R.M."/>
        </authorList>
    </citation>
    <scope>NUCLEOTIDE SEQUENCE [LARGE SCALE GENOMIC DNA]</scope>
    <source>
        <strain evidence="4 5">CECT 7927</strain>
    </source>
</reference>
<dbReference type="EMBL" id="FXXI01000001">
    <property type="protein sequence ID" value="SMR99220.1"/>
    <property type="molecule type" value="Genomic_DNA"/>
</dbReference>
<dbReference type="Proteomes" id="UP001283366">
    <property type="component" value="Unassembled WGS sequence"/>
</dbReference>
<dbReference type="InterPro" id="IPR007415">
    <property type="entry name" value="Nitrogenase_MoFe_mat_NifZ"/>
</dbReference>
<evidence type="ECO:0000313" key="6">
    <source>
        <dbReference type="Proteomes" id="UP001283366"/>
    </source>
</evidence>
<name>A0A1Y6IQZ4_9VIBR</name>
<dbReference type="AlphaFoldDB" id="A0A1Y6IQZ4"/>
<evidence type="ECO:0000313" key="4">
    <source>
        <dbReference type="EMBL" id="SMR99220.1"/>
    </source>
</evidence>
<keyword evidence="6" id="KW-1185">Reference proteome</keyword>
<proteinExistence type="inferred from homology"/>
<accession>A0A1Y6IQZ4</accession>